<gene>
    <name evidence="1" type="ORF">FCL42_04860</name>
</gene>
<keyword evidence="2" id="KW-1185">Reference proteome</keyword>
<accession>A0A4U1BRB9</accession>
<dbReference type="RefSeq" id="WP_136862252.1">
    <property type="nucleotide sequence ID" value="NZ_SWCJ01000002.1"/>
</dbReference>
<comment type="caution">
    <text evidence="1">The sequence shown here is derived from an EMBL/GenBank/DDBJ whole genome shotgun (WGS) entry which is preliminary data.</text>
</comment>
<protein>
    <recommendedName>
        <fullName evidence="3">Immunity protein 50</fullName>
    </recommendedName>
</protein>
<dbReference type="OrthoDB" id="7876709at2"/>
<evidence type="ECO:0000313" key="1">
    <source>
        <dbReference type="EMBL" id="TKB57607.1"/>
    </source>
</evidence>
<organism evidence="1 2">
    <name type="scientific">Ferrimonas aestuarii</name>
    <dbReference type="NCBI Taxonomy" id="2569539"/>
    <lineage>
        <taxon>Bacteria</taxon>
        <taxon>Pseudomonadati</taxon>
        <taxon>Pseudomonadota</taxon>
        <taxon>Gammaproteobacteria</taxon>
        <taxon>Alteromonadales</taxon>
        <taxon>Ferrimonadaceae</taxon>
        <taxon>Ferrimonas</taxon>
    </lineage>
</organism>
<sequence>MEVMDWRELQVFTGIDLNDSFVISWSLDKTCLVFELEASIWPESPAYKTPLANEYTCYRRMSLIFDQIESVDGLKPVEDVKPTSDPDMSKDYGCVDTLATTKFGYIMSGEFGVLKIVGGTLSLQFHT</sequence>
<reference evidence="1 2" key="1">
    <citation type="submission" date="2019-04" db="EMBL/GenBank/DDBJ databases">
        <authorList>
            <person name="Hwang J.C."/>
        </authorList>
    </citation>
    <scope>NUCLEOTIDE SEQUENCE [LARGE SCALE GENOMIC DNA]</scope>
    <source>
        <strain evidence="1 2">IMCC35002</strain>
    </source>
</reference>
<name>A0A4U1BRB9_9GAMM</name>
<evidence type="ECO:0008006" key="3">
    <source>
        <dbReference type="Google" id="ProtNLM"/>
    </source>
</evidence>
<dbReference type="Proteomes" id="UP000305675">
    <property type="component" value="Unassembled WGS sequence"/>
</dbReference>
<dbReference type="AlphaFoldDB" id="A0A4U1BRB9"/>
<evidence type="ECO:0000313" key="2">
    <source>
        <dbReference type="Proteomes" id="UP000305675"/>
    </source>
</evidence>
<proteinExistence type="predicted"/>
<dbReference type="EMBL" id="SWCJ01000002">
    <property type="protein sequence ID" value="TKB57607.1"/>
    <property type="molecule type" value="Genomic_DNA"/>
</dbReference>